<keyword evidence="2" id="KW-0472">Membrane</keyword>
<dbReference type="EMBL" id="JBICCN010000339">
    <property type="protein sequence ID" value="KAL3076148.1"/>
    <property type="molecule type" value="Genomic_DNA"/>
</dbReference>
<feature type="transmembrane region" description="Helical" evidence="2">
    <location>
        <begin position="80"/>
        <end position="99"/>
    </location>
</feature>
<gene>
    <name evidence="3" type="ORF">niasHS_013695</name>
</gene>
<reference evidence="3 4" key="1">
    <citation type="submission" date="2024-10" db="EMBL/GenBank/DDBJ databases">
        <authorList>
            <person name="Kim D."/>
        </authorList>
    </citation>
    <scope>NUCLEOTIDE SEQUENCE [LARGE SCALE GENOMIC DNA]</scope>
    <source>
        <strain evidence="3">Taebaek</strain>
    </source>
</reference>
<keyword evidence="4" id="KW-1185">Reference proteome</keyword>
<evidence type="ECO:0000256" key="2">
    <source>
        <dbReference type="SAM" id="Phobius"/>
    </source>
</evidence>
<dbReference type="Proteomes" id="UP001620645">
    <property type="component" value="Unassembled WGS sequence"/>
</dbReference>
<evidence type="ECO:0008006" key="5">
    <source>
        <dbReference type="Google" id="ProtNLM"/>
    </source>
</evidence>
<dbReference type="Pfam" id="PF03125">
    <property type="entry name" value="Sre"/>
    <property type="match status" value="1"/>
</dbReference>
<comment type="caution">
    <text evidence="3">The sequence shown here is derived from an EMBL/GenBank/DDBJ whole genome shotgun (WGS) entry which is preliminary data.</text>
</comment>
<accession>A0ABD2IIX4</accession>
<dbReference type="AlphaFoldDB" id="A0ABD2IIX4"/>
<feature type="transmembrane region" description="Helical" evidence="2">
    <location>
        <begin position="166"/>
        <end position="187"/>
    </location>
</feature>
<proteinExistence type="inferred from homology"/>
<evidence type="ECO:0000313" key="4">
    <source>
        <dbReference type="Proteomes" id="UP001620645"/>
    </source>
</evidence>
<feature type="transmembrane region" description="Helical" evidence="2">
    <location>
        <begin position="199"/>
        <end position="220"/>
    </location>
</feature>
<sequence length="277" mass="31929">MFTDLIMLAIASLNLAVISPTKLLHTNLKCILITQSVAVLIFGLDRSAIMVKKFIEHDLFMTSNVLLQRVLNFNAIFRRLLGHVLILERFLATFYIISYEKCPKLLFTLAWFSITFIIAVVNAITPEQPQAISNFNFKQIERASPNNYNIGLRYQISDNINTAKQLSATFLCFFLSNLLLTFLYIVITLNLVNEAYQISFVYACGNWSIAILCVATEFTIMTHHPLLKRRLTNLLNSIFCFRLHRVAPNSVDLPNVYENCENEMNDHFKMLQQCWNK</sequence>
<keyword evidence="2" id="KW-0812">Transmembrane</keyword>
<evidence type="ECO:0000313" key="3">
    <source>
        <dbReference type="EMBL" id="KAL3076148.1"/>
    </source>
</evidence>
<protein>
    <recommendedName>
        <fullName evidence="5">Gustatory receptor</fullName>
    </recommendedName>
</protein>
<comment type="similarity">
    <text evidence="1">Belongs to the nematode receptor-like protein sre family.</text>
</comment>
<keyword evidence="2" id="KW-1133">Transmembrane helix</keyword>
<dbReference type="InterPro" id="IPR004151">
    <property type="entry name" value="7TM_GPCR_serpentine_rcpt_Sre"/>
</dbReference>
<evidence type="ECO:0000256" key="1">
    <source>
        <dbReference type="ARBA" id="ARBA00006803"/>
    </source>
</evidence>
<name>A0ABD2IIX4_HETSC</name>
<organism evidence="3 4">
    <name type="scientific">Heterodera schachtii</name>
    <name type="common">Sugarbeet cyst nematode worm</name>
    <name type="synonym">Tylenchus schachtii</name>
    <dbReference type="NCBI Taxonomy" id="97005"/>
    <lineage>
        <taxon>Eukaryota</taxon>
        <taxon>Metazoa</taxon>
        <taxon>Ecdysozoa</taxon>
        <taxon>Nematoda</taxon>
        <taxon>Chromadorea</taxon>
        <taxon>Rhabditida</taxon>
        <taxon>Tylenchina</taxon>
        <taxon>Tylenchomorpha</taxon>
        <taxon>Tylenchoidea</taxon>
        <taxon>Heteroderidae</taxon>
        <taxon>Heteroderinae</taxon>
        <taxon>Heterodera</taxon>
    </lineage>
</organism>
<feature type="transmembrane region" description="Helical" evidence="2">
    <location>
        <begin position="105"/>
        <end position="124"/>
    </location>
</feature>